<dbReference type="PANTHER" id="PTHR13228:SF3">
    <property type="entry name" value="CONSERVED OLIGOMERIC GOLGI COMPLEX SUBUNIT 5"/>
    <property type="match status" value="1"/>
</dbReference>
<reference evidence="3" key="1">
    <citation type="submission" date="2009-11" db="EMBL/GenBank/DDBJ databases">
        <authorList>
            <consortium name="The Broad Institute Genome Sequencing Platform"/>
            <person name="Ward D."/>
            <person name="Feldgarden M."/>
            <person name="Earl A."/>
            <person name="Young S.K."/>
            <person name="Zeng Q."/>
            <person name="Koehrsen M."/>
            <person name="Alvarado L."/>
            <person name="Berlin A."/>
            <person name="Bochicchio J."/>
            <person name="Borenstein D."/>
            <person name="Chapman S.B."/>
            <person name="Chen Z."/>
            <person name="Engels R."/>
            <person name="Freedman E."/>
            <person name="Gellesch M."/>
            <person name="Goldberg J."/>
            <person name="Griggs A."/>
            <person name="Gujja S."/>
            <person name="Heilman E."/>
            <person name="Heiman D."/>
            <person name="Hepburn T."/>
            <person name="Howarth C."/>
            <person name="Jen D."/>
            <person name="Larson L."/>
            <person name="Lewis B."/>
            <person name="Mehta T."/>
            <person name="Park D."/>
            <person name="Pearson M."/>
            <person name="Roberts A."/>
            <person name="Saif S."/>
            <person name="Shea T."/>
            <person name="Shenoy N."/>
            <person name="Sisk P."/>
            <person name="Stolte C."/>
            <person name="Sykes S."/>
            <person name="Thomson T."/>
            <person name="Walk T."/>
            <person name="White J."/>
            <person name="Yandava C."/>
            <person name="Izard J."/>
            <person name="Baranova O.V."/>
            <person name="Blanton J.M."/>
            <person name="Tanner A.C."/>
            <person name="Dewhirst F.E."/>
            <person name="Haas B."/>
            <person name="Nusbaum C."/>
            <person name="Birren B."/>
        </authorList>
    </citation>
    <scope>NUCLEOTIDE SEQUENCE [LARGE SCALE GENOMIC DNA]</scope>
    <source>
        <strain evidence="3">1-1 BBBD Race 1</strain>
    </source>
</reference>
<dbReference type="GO" id="GO:0006891">
    <property type="term" value="P:intra-Golgi vesicle-mediated transport"/>
    <property type="evidence" value="ECO:0007669"/>
    <property type="project" value="InterPro"/>
</dbReference>
<dbReference type="STRING" id="630390.A0A0C4F1M5"/>
<dbReference type="EnsemblFungi" id="PTTG_06996-t43_1">
    <property type="protein sequence ID" value="PTTG_06996-t43_1-p1"/>
    <property type="gene ID" value="PTTG_06996"/>
</dbReference>
<accession>A0A0C4F1M5</accession>
<reference evidence="4" key="4">
    <citation type="submission" date="2025-05" db="UniProtKB">
        <authorList>
            <consortium name="EnsemblFungi"/>
        </authorList>
    </citation>
    <scope>IDENTIFICATION</scope>
    <source>
        <strain evidence="4">isolate 1-1 / race 1 (BBBD)</strain>
    </source>
</reference>
<proteinExistence type="predicted"/>
<dbReference type="Pfam" id="PF20649">
    <property type="entry name" value="COG5_C"/>
    <property type="match status" value="1"/>
</dbReference>
<dbReference type="PANTHER" id="PTHR13228">
    <property type="entry name" value="CONSERVED OLIGOMERIC GOLGI COMPLEX COMPONENT 5"/>
    <property type="match status" value="1"/>
</dbReference>
<feature type="domain" description="Conserved oligomeric Golgi complex subunit 5 helical" evidence="2">
    <location>
        <begin position="253"/>
        <end position="358"/>
    </location>
</feature>
<dbReference type="AlphaFoldDB" id="A0A0C4F1M5"/>
<dbReference type="OrthoDB" id="18786at2759"/>
<evidence type="ECO:0000313" key="5">
    <source>
        <dbReference type="Proteomes" id="UP000005240"/>
    </source>
</evidence>
<reference evidence="4 5" key="3">
    <citation type="journal article" date="2017" name="G3 (Bethesda)">
        <title>Comparative analysis highlights variable genome content of wheat rusts and divergence of the mating loci.</title>
        <authorList>
            <person name="Cuomo C.A."/>
            <person name="Bakkeren G."/>
            <person name="Khalil H.B."/>
            <person name="Panwar V."/>
            <person name="Joly D."/>
            <person name="Linning R."/>
            <person name="Sakthikumar S."/>
            <person name="Song X."/>
            <person name="Adiconis X."/>
            <person name="Fan L."/>
            <person name="Goldberg J.M."/>
            <person name="Levin J.Z."/>
            <person name="Young S."/>
            <person name="Zeng Q."/>
            <person name="Anikster Y."/>
            <person name="Bruce M."/>
            <person name="Wang M."/>
            <person name="Yin C."/>
            <person name="McCallum B."/>
            <person name="Szabo L.J."/>
            <person name="Hulbert S."/>
            <person name="Chen X."/>
            <person name="Fellers J.P."/>
        </authorList>
    </citation>
    <scope>NUCLEOTIDE SEQUENCE</scope>
    <source>
        <strain evidence="5">Isolate 1-1 / race 1 (BBBD)</strain>
        <strain evidence="4">isolate 1-1 / race 1 (BBBD)</strain>
    </source>
</reference>
<feature type="compositionally biased region" description="Low complexity" evidence="1">
    <location>
        <begin position="596"/>
        <end position="618"/>
    </location>
</feature>
<dbReference type="VEuPathDB" id="FungiDB:PTTG_06996"/>
<gene>
    <name evidence="3" type="ORF">PTTG_06996</name>
</gene>
<dbReference type="EMBL" id="ADAS02000121">
    <property type="protein sequence ID" value="OAV89662.1"/>
    <property type="molecule type" value="Genomic_DNA"/>
</dbReference>
<evidence type="ECO:0000313" key="4">
    <source>
        <dbReference type="EnsemblFungi" id="PTTG_06996-t43_1-p1"/>
    </source>
</evidence>
<feature type="compositionally biased region" description="Low complexity" evidence="1">
    <location>
        <begin position="512"/>
        <end position="523"/>
    </location>
</feature>
<evidence type="ECO:0000313" key="3">
    <source>
        <dbReference type="EMBL" id="OAV89662.1"/>
    </source>
</evidence>
<reference evidence="3" key="2">
    <citation type="submission" date="2016-05" db="EMBL/GenBank/DDBJ databases">
        <title>Comparative analysis highlights variable genome content of wheat rusts and divergence of the mating loci.</title>
        <authorList>
            <person name="Cuomo C.A."/>
            <person name="Bakkeren G."/>
            <person name="Szabo L."/>
            <person name="Khalil H."/>
            <person name="Joly D."/>
            <person name="Goldberg J."/>
            <person name="Young S."/>
            <person name="Zeng Q."/>
            <person name="Fellers J."/>
        </authorList>
    </citation>
    <scope>NUCLEOTIDE SEQUENCE [LARGE SCALE GENOMIC DNA]</scope>
    <source>
        <strain evidence="3">1-1 BBBD Race 1</strain>
    </source>
</reference>
<dbReference type="InterPro" id="IPR019465">
    <property type="entry name" value="Cog5"/>
</dbReference>
<feature type="compositionally biased region" description="Low complexity" evidence="1">
    <location>
        <begin position="553"/>
        <end position="568"/>
    </location>
</feature>
<dbReference type="Proteomes" id="UP000005240">
    <property type="component" value="Unassembled WGS sequence"/>
</dbReference>
<feature type="compositionally biased region" description="Pro residues" evidence="1">
    <location>
        <begin position="481"/>
        <end position="492"/>
    </location>
</feature>
<organism evidence="3">
    <name type="scientific">Puccinia triticina (isolate 1-1 / race 1 (BBBD))</name>
    <name type="common">Brown leaf rust fungus</name>
    <dbReference type="NCBI Taxonomy" id="630390"/>
    <lineage>
        <taxon>Eukaryota</taxon>
        <taxon>Fungi</taxon>
        <taxon>Dikarya</taxon>
        <taxon>Basidiomycota</taxon>
        <taxon>Pucciniomycotina</taxon>
        <taxon>Pucciniomycetes</taxon>
        <taxon>Pucciniales</taxon>
        <taxon>Pucciniaceae</taxon>
        <taxon>Puccinia</taxon>
    </lineage>
</organism>
<protein>
    <submittedName>
        <fullName evidence="4">Conserved oligomeric Golgi complex subunit 5</fullName>
    </submittedName>
</protein>
<name>A0A0C4F1M5_PUCT1</name>
<feature type="region of interest" description="Disordered" evidence="1">
    <location>
        <begin position="476"/>
        <end position="629"/>
    </location>
</feature>
<dbReference type="GO" id="GO:0017119">
    <property type="term" value="C:Golgi transport complex"/>
    <property type="evidence" value="ECO:0007669"/>
    <property type="project" value="InterPro"/>
</dbReference>
<evidence type="ECO:0000259" key="2">
    <source>
        <dbReference type="Pfam" id="PF20649"/>
    </source>
</evidence>
<sequence length="703" mass="77854">MASLDRPFQSVKNALHQLETNFGRLCKKIGNRHATPEDALARLDRYHAAAKLSQKASPLVTQAKRLEAQMAELDLRPPNLPLQRTNPISESERLLDSALETASLERVGPAAGEDPTPQTLPSIRAITATQPHVQTIVSARKMVEEQMSRTLSARLARPGHALLLLPDRPQPLHPRALRWLDDLRTRRAHRQEDQARLRPHFLSQTSRRKWSPSSLPCCPILILFAHEPSLFPLTDPHPTSSLGYRSRARTEPTVATLPQWTSVLWARLTGLNRQPEHVLCREVYTLQKVLEWTKDPVPGVPFLEAVPSSASMLEERPSTVFWTTLSGATNVYELGSNPIAQALTANYPRLLRPFQESFSRISLHIHTTYNLTSRSLETILALRAVLPLETIMMPRMTEADNGRAEELNELEPARFSTPSLVRSAPRKAKEVVHNYLKRAETCAGLSGNLVGWTECHTCPNHEHRNLQEPFRALPIASLARPPGPSGPRPPRAPSARADCGGPGRLAVPCPSDDAAAGDAEAAAGGQGGRARSPGSWSSTRRAWARPSDRPAWTSSPTTPTTARMMMMGSRGGSLGAPTAGRPEVLPASSTRPPKHLSSSATPRSTSCWSSSSCSSTTGPTPPPTPALLRTPRCCQRNAWPAAEYARWVLEYRQDNQSREPLRRFRSYLDQVFDELQSGPDGPLPELQWLRLARQFLEQISRFR</sequence>
<evidence type="ECO:0000256" key="1">
    <source>
        <dbReference type="SAM" id="MobiDB-lite"/>
    </source>
</evidence>
<dbReference type="InterPro" id="IPR048485">
    <property type="entry name" value="COG5_helical"/>
</dbReference>
<keyword evidence="5" id="KW-1185">Reference proteome</keyword>